<name>A0A1M7YLM0_9BACT</name>
<protein>
    <submittedName>
        <fullName evidence="2">Uncharacterized protein</fullName>
    </submittedName>
</protein>
<evidence type="ECO:0000313" key="3">
    <source>
        <dbReference type="Proteomes" id="UP000184603"/>
    </source>
</evidence>
<gene>
    <name evidence="2" type="ORF">SAMN02745220_05138</name>
</gene>
<feature type="transmembrane region" description="Helical" evidence="1">
    <location>
        <begin position="104"/>
        <end position="126"/>
    </location>
</feature>
<dbReference type="OrthoDB" id="5429795at2"/>
<sequence>MAEKGGYGTNTTIIPLGDKGGGYRPRTIISAVSEIQQFYVIESQGQDIPSDFLTLEGSLDLFKIGVRSGFNEGLFIMLLFPLFSFYLLPFVIDTSDLLVRGMVSLVPYLALVINTLLCIYISRYYVGNITRRAINSLFIGRGLTLLLKGFLIYVIYQLLFRLSTTEYVWAVARKFSNPEKVYYGYLSILPELVPLATETAIGMCLAAIGPYIAAYLLDCWRQRKKTKNMRKIQQP</sequence>
<dbReference type="RefSeq" id="WP_073617034.1">
    <property type="nucleotide sequence ID" value="NZ_FRFE01000056.1"/>
</dbReference>
<keyword evidence="3" id="KW-1185">Reference proteome</keyword>
<dbReference type="AlphaFoldDB" id="A0A1M7YLM0"/>
<evidence type="ECO:0000256" key="1">
    <source>
        <dbReference type="SAM" id="Phobius"/>
    </source>
</evidence>
<evidence type="ECO:0000313" key="2">
    <source>
        <dbReference type="EMBL" id="SHO53472.1"/>
    </source>
</evidence>
<feature type="transmembrane region" description="Helical" evidence="1">
    <location>
        <begin position="200"/>
        <end position="220"/>
    </location>
</feature>
<dbReference type="STRING" id="1121416.SAMN02745220_05138"/>
<dbReference type="Proteomes" id="UP000184603">
    <property type="component" value="Unassembled WGS sequence"/>
</dbReference>
<proteinExistence type="predicted"/>
<feature type="transmembrane region" description="Helical" evidence="1">
    <location>
        <begin position="138"/>
        <end position="159"/>
    </location>
</feature>
<feature type="transmembrane region" description="Helical" evidence="1">
    <location>
        <begin position="73"/>
        <end position="92"/>
    </location>
</feature>
<reference evidence="2 3" key="1">
    <citation type="submission" date="2016-12" db="EMBL/GenBank/DDBJ databases">
        <authorList>
            <person name="Song W.-J."/>
            <person name="Kurnit D.M."/>
        </authorList>
    </citation>
    <scope>NUCLEOTIDE SEQUENCE [LARGE SCALE GENOMIC DNA]</scope>
    <source>
        <strain evidence="2 3">DSM 18488</strain>
    </source>
</reference>
<accession>A0A1M7YLM0</accession>
<dbReference type="EMBL" id="FRFE01000056">
    <property type="protein sequence ID" value="SHO53472.1"/>
    <property type="molecule type" value="Genomic_DNA"/>
</dbReference>
<keyword evidence="1" id="KW-0472">Membrane</keyword>
<keyword evidence="1" id="KW-1133">Transmembrane helix</keyword>
<keyword evidence="1" id="KW-0812">Transmembrane</keyword>
<organism evidence="2 3">
    <name type="scientific">Desulfopila aestuarii DSM 18488</name>
    <dbReference type="NCBI Taxonomy" id="1121416"/>
    <lineage>
        <taxon>Bacteria</taxon>
        <taxon>Pseudomonadati</taxon>
        <taxon>Thermodesulfobacteriota</taxon>
        <taxon>Desulfobulbia</taxon>
        <taxon>Desulfobulbales</taxon>
        <taxon>Desulfocapsaceae</taxon>
        <taxon>Desulfopila</taxon>
    </lineage>
</organism>